<dbReference type="EMBL" id="DVOF01000029">
    <property type="protein sequence ID" value="HIV02125.1"/>
    <property type="molecule type" value="Genomic_DNA"/>
</dbReference>
<dbReference type="GO" id="GO:0004853">
    <property type="term" value="F:uroporphyrinogen decarboxylase activity"/>
    <property type="evidence" value="ECO:0007669"/>
    <property type="project" value="InterPro"/>
</dbReference>
<dbReference type="InterPro" id="IPR052024">
    <property type="entry name" value="Methanogen_methyltrans"/>
</dbReference>
<dbReference type="Gene3D" id="3.20.20.210">
    <property type="match status" value="1"/>
</dbReference>
<dbReference type="GO" id="GO:0006779">
    <property type="term" value="P:porphyrin-containing compound biosynthetic process"/>
    <property type="evidence" value="ECO:0007669"/>
    <property type="project" value="InterPro"/>
</dbReference>
<protein>
    <recommendedName>
        <fullName evidence="1">Uroporphyrinogen decarboxylase (URO-D) domain-containing protein</fullName>
    </recommendedName>
</protein>
<dbReference type="AlphaFoldDB" id="A0A9D1SZ55"/>
<dbReference type="PANTHER" id="PTHR47099:SF1">
    <property type="entry name" value="METHYLCOBAMIDE:COM METHYLTRANSFERASE MTBA"/>
    <property type="match status" value="1"/>
</dbReference>
<proteinExistence type="predicted"/>
<gene>
    <name evidence="2" type="ORF">IAC74_01020</name>
</gene>
<sequence>MMTDRQRAITALTLGQPDYVPTFELEYQLADIKFGKDFLMREQLAGLSAAERERAILENAEYMVQVYSALGYSIIPVHYLEPDDMVTTAKHINKITNGTYLLAAHGDGTYAIPDGAGMIEFVYGLYDYPGEGKAKARAMADAAIEQNKRYIDAGIECLLLCSDYCFNDGPFISPAMFEEFVQPYLADIIANIRRDGGYAIKHTDGNIMPLLDMLVDCNPHALHSLDPMAGVDIKVLKERIGKKVALCGNVHCAHLQTGTDEQVLESCRYAMENGKPGGGYFFCTSNVPFKGMPPERYDMVLDFWRKNRDY</sequence>
<organism evidence="2 3">
    <name type="scientific">Candidatus Aphodoplasma excrementigallinarum</name>
    <dbReference type="NCBI Taxonomy" id="2840673"/>
    <lineage>
        <taxon>Bacteria</taxon>
        <taxon>Bacillati</taxon>
        <taxon>Bacillota</taxon>
        <taxon>Clostridia</taxon>
        <taxon>Eubacteriales</taxon>
        <taxon>Candidatus Aphodoplasma</taxon>
    </lineage>
</organism>
<dbReference type="InterPro" id="IPR000257">
    <property type="entry name" value="Uroporphyrinogen_deCOase"/>
</dbReference>
<comment type="caution">
    <text evidence="2">The sequence shown here is derived from an EMBL/GenBank/DDBJ whole genome shotgun (WGS) entry which is preliminary data.</text>
</comment>
<feature type="domain" description="Uroporphyrinogen decarboxylase (URO-D)" evidence="1">
    <location>
        <begin position="125"/>
        <end position="305"/>
    </location>
</feature>
<dbReference type="SUPFAM" id="SSF51726">
    <property type="entry name" value="UROD/MetE-like"/>
    <property type="match status" value="1"/>
</dbReference>
<dbReference type="Pfam" id="PF01208">
    <property type="entry name" value="URO-D"/>
    <property type="match status" value="1"/>
</dbReference>
<dbReference type="InterPro" id="IPR038071">
    <property type="entry name" value="UROD/MetE-like_sf"/>
</dbReference>
<accession>A0A9D1SZ55</accession>
<evidence type="ECO:0000313" key="3">
    <source>
        <dbReference type="Proteomes" id="UP000886743"/>
    </source>
</evidence>
<dbReference type="Proteomes" id="UP000886743">
    <property type="component" value="Unassembled WGS sequence"/>
</dbReference>
<reference evidence="2" key="2">
    <citation type="journal article" date="2021" name="PeerJ">
        <title>Extensive microbial diversity within the chicken gut microbiome revealed by metagenomics and culture.</title>
        <authorList>
            <person name="Gilroy R."/>
            <person name="Ravi A."/>
            <person name="Getino M."/>
            <person name="Pursley I."/>
            <person name="Horton D.L."/>
            <person name="Alikhan N.F."/>
            <person name="Baker D."/>
            <person name="Gharbi K."/>
            <person name="Hall N."/>
            <person name="Watson M."/>
            <person name="Adriaenssens E.M."/>
            <person name="Foster-Nyarko E."/>
            <person name="Jarju S."/>
            <person name="Secka A."/>
            <person name="Antonio M."/>
            <person name="Oren A."/>
            <person name="Chaudhuri R.R."/>
            <person name="La Ragione R."/>
            <person name="Hildebrand F."/>
            <person name="Pallen M.J."/>
        </authorList>
    </citation>
    <scope>NUCLEOTIDE SEQUENCE</scope>
    <source>
        <strain evidence="2">4920</strain>
    </source>
</reference>
<evidence type="ECO:0000259" key="1">
    <source>
        <dbReference type="Pfam" id="PF01208"/>
    </source>
</evidence>
<name>A0A9D1SZ55_9FIRM</name>
<reference evidence="2" key="1">
    <citation type="submission" date="2020-10" db="EMBL/GenBank/DDBJ databases">
        <authorList>
            <person name="Gilroy R."/>
        </authorList>
    </citation>
    <scope>NUCLEOTIDE SEQUENCE</scope>
    <source>
        <strain evidence="2">4920</strain>
    </source>
</reference>
<evidence type="ECO:0000313" key="2">
    <source>
        <dbReference type="EMBL" id="HIV02125.1"/>
    </source>
</evidence>
<dbReference type="PANTHER" id="PTHR47099">
    <property type="entry name" value="METHYLCOBAMIDE:COM METHYLTRANSFERASE MTBA"/>
    <property type="match status" value="1"/>
</dbReference>